<keyword evidence="4" id="KW-1185">Reference proteome</keyword>
<proteinExistence type="predicted"/>
<keyword evidence="1" id="KW-1133">Transmembrane helix</keyword>
<name>A0ABZ1I897_9PSEU</name>
<dbReference type="RefSeq" id="WP_326569589.1">
    <property type="nucleotide sequence ID" value="NZ_CP142149.1"/>
</dbReference>
<evidence type="ECO:0000259" key="2">
    <source>
        <dbReference type="Pfam" id="PF12158"/>
    </source>
</evidence>
<evidence type="ECO:0000313" key="4">
    <source>
        <dbReference type="Proteomes" id="UP001330812"/>
    </source>
</evidence>
<dbReference type="Proteomes" id="UP001330812">
    <property type="component" value="Chromosome"/>
</dbReference>
<dbReference type="InterPro" id="IPR021994">
    <property type="entry name" value="DUF3592"/>
</dbReference>
<organism evidence="3 4">
    <name type="scientific">Amycolatopsis rhabdoformis</name>
    <dbReference type="NCBI Taxonomy" id="1448059"/>
    <lineage>
        <taxon>Bacteria</taxon>
        <taxon>Bacillati</taxon>
        <taxon>Actinomycetota</taxon>
        <taxon>Actinomycetes</taxon>
        <taxon>Pseudonocardiales</taxon>
        <taxon>Pseudonocardiaceae</taxon>
        <taxon>Amycolatopsis</taxon>
    </lineage>
</organism>
<sequence>MKHETTEADTAECDQVVRVRLRRVTVIAAVFLVALVASGFGAVRIFTGLDDLAAHGALATGTVTAVHVSRRGPNSFEVAYSANGAPEESSFGADDAGKYSVGQVVSVRYDPADPAHATVDGSTPVFGREGLIALAVFVCLVVAVWSALVSLAWLRRRRAALETGWHWAEAAEAPRRREPILTFLDAGSGIKAKRTRYLRAGRFASAPRPPTAGRLAGDGKRVTLVVPPAKEGARPSVYRLRGAEKP</sequence>
<evidence type="ECO:0000256" key="1">
    <source>
        <dbReference type="SAM" id="Phobius"/>
    </source>
</evidence>
<feature type="domain" description="DUF3592" evidence="2">
    <location>
        <begin position="59"/>
        <end position="122"/>
    </location>
</feature>
<reference evidence="3 4" key="1">
    <citation type="journal article" date="2015" name="Int. J. Syst. Evol. Microbiol.">
        <title>Amycolatopsis rhabdoformis sp. nov., an actinomycete isolated from a tropical forest soil.</title>
        <authorList>
            <person name="Souza W.R."/>
            <person name="Silva R.E."/>
            <person name="Goodfellow M."/>
            <person name="Busarakam K."/>
            <person name="Figueiro F.S."/>
            <person name="Ferreira D."/>
            <person name="Rodrigues-Filho E."/>
            <person name="Moraes L.A.B."/>
            <person name="Zucchi T.D."/>
        </authorList>
    </citation>
    <scope>NUCLEOTIDE SEQUENCE [LARGE SCALE GENOMIC DNA]</scope>
    <source>
        <strain evidence="3 4">NCIMB 14900</strain>
    </source>
</reference>
<dbReference type="EMBL" id="CP142149">
    <property type="protein sequence ID" value="WSE30645.1"/>
    <property type="molecule type" value="Genomic_DNA"/>
</dbReference>
<keyword evidence="1" id="KW-0812">Transmembrane</keyword>
<gene>
    <name evidence="3" type="ORF">VSH64_00600</name>
</gene>
<feature type="transmembrane region" description="Helical" evidence="1">
    <location>
        <begin position="24"/>
        <end position="46"/>
    </location>
</feature>
<accession>A0ABZ1I897</accession>
<protein>
    <submittedName>
        <fullName evidence="3">DUF3592 domain-containing protein</fullName>
    </submittedName>
</protein>
<evidence type="ECO:0000313" key="3">
    <source>
        <dbReference type="EMBL" id="WSE30645.1"/>
    </source>
</evidence>
<dbReference type="Pfam" id="PF12158">
    <property type="entry name" value="DUF3592"/>
    <property type="match status" value="1"/>
</dbReference>
<feature type="transmembrane region" description="Helical" evidence="1">
    <location>
        <begin position="131"/>
        <end position="154"/>
    </location>
</feature>
<keyword evidence="1" id="KW-0472">Membrane</keyword>